<gene>
    <name evidence="2" type="ORF">M097_2650</name>
</gene>
<dbReference type="PATRIC" id="fig|1339350.3.peg.2541"/>
<evidence type="ECO:0000256" key="1">
    <source>
        <dbReference type="SAM" id="SignalP"/>
    </source>
</evidence>
<evidence type="ECO:0000313" key="2">
    <source>
        <dbReference type="EMBL" id="KDS30365.1"/>
    </source>
</evidence>
<keyword evidence="1" id="KW-0732">Signal</keyword>
<dbReference type="EMBL" id="JNHI01000015">
    <property type="protein sequence ID" value="KDS30365.1"/>
    <property type="molecule type" value="Genomic_DNA"/>
</dbReference>
<dbReference type="Pfam" id="PF13181">
    <property type="entry name" value="TPR_8"/>
    <property type="match status" value="1"/>
</dbReference>
<dbReference type="Gene3D" id="1.25.40.10">
    <property type="entry name" value="Tetratricopeptide repeat domain"/>
    <property type="match status" value="1"/>
</dbReference>
<organism evidence="2 3">
    <name type="scientific">Phocaeicola vulgatus str. 3775 SL</name>
    <name type="common">B</name>
    <name type="synonym">iv</name>
    <dbReference type="NCBI Taxonomy" id="1339350"/>
    <lineage>
        <taxon>Bacteria</taxon>
        <taxon>Pseudomonadati</taxon>
        <taxon>Bacteroidota</taxon>
        <taxon>Bacteroidia</taxon>
        <taxon>Bacteroidales</taxon>
        <taxon>Bacteroidaceae</taxon>
        <taxon>Phocaeicola</taxon>
    </lineage>
</organism>
<dbReference type="AlphaFoldDB" id="A0A078R4W7"/>
<dbReference type="InterPro" id="IPR011990">
    <property type="entry name" value="TPR-like_helical_dom_sf"/>
</dbReference>
<protein>
    <submittedName>
        <fullName evidence="2">TPR repeat family protein</fullName>
    </submittedName>
</protein>
<sequence length="119" mass="12902">MKKLVLTVMSLCLAVTMWGQTPAGSEWSPQVKQAATMIKENPAKASEAFDELMKGKNKKNTSLLVEIGRAYLDQGKTAEAAEYAQRAKDVNSKCAVAYLLSGDVALKLNDVNKASSDYN</sequence>
<evidence type="ECO:0000313" key="3">
    <source>
        <dbReference type="Proteomes" id="UP000028134"/>
    </source>
</evidence>
<feature type="chain" id="PRO_5001744188" evidence="1">
    <location>
        <begin position="20"/>
        <end position="119"/>
    </location>
</feature>
<dbReference type="InterPro" id="IPR019734">
    <property type="entry name" value="TPR_rpt"/>
</dbReference>
<feature type="signal peptide" evidence="1">
    <location>
        <begin position="1"/>
        <end position="19"/>
    </location>
</feature>
<accession>A0A078R4W7</accession>
<proteinExistence type="predicted"/>
<name>A0A078R4W7_PHOVU</name>
<reference evidence="2 3" key="1">
    <citation type="submission" date="2014-04" db="EMBL/GenBank/DDBJ databases">
        <authorList>
            <person name="Sears C."/>
            <person name="Carroll K."/>
            <person name="Sack B.R."/>
            <person name="Qadri F."/>
            <person name="Myers L.L."/>
            <person name="Chung G.-T."/>
            <person name="Escheverria P."/>
            <person name="Fraser C.M."/>
            <person name="Sadzewicz L."/>
            <person name="Shefchek K.A."/>
            <person name="Tallon L."/>
            <person name="Das S.P."/>
            <person name="Daugherty S."/>
            <person name="Mongodin E.F."/>
        </authorList>
    </citation>
    <scope>NUCLEOTIDE SEQUENCE [LARGE SCALE GENOMIC DNA]</scope>
    <source>
        <strain evidence="3">3775 SL(B) 10 (iv)</strain>
    </source>
</reference>
<comment type="caution">
    <text evidence="2">The sequence shown here is derived from an EMBL/GenBank/DDBJ whole genome shotgun (WGS) entry which is preliminary data.</text>
</comment>
<dbReference type="Proteomes" id="UP000028134">
    <property type="component" value="Unassembled WGS sequence"/>
</dbReference>
<dbReference type="SUPFAM" id="SSF48452">
    <property type="entry name" value="TPR-like"/>
    <property type="match status" value="1"/>
</dbReference>